<proteinExistence type="inferred from homology"/>
<dbReference type="SMART" id="SM01234">
    <property type="entry name" value="Haemolytic"/>
    <property type="match status" value="1"/>
</dbReference>
<protein>
    <recommendedName>
        <fullName evidence="1">Putative membrane protein insertion efficiency factor</fullName>
    </recommendedName>
</protein>
<keyword evidence="1" id="KW-0472">Membrane</keyword>
<dbReference type="Proteomes" id="UP001500187">
    <property type="component" value="Unassembled WGS sequence"/>
</dbReference>
<dbReference type="InterPro" id="IPR002696">
    <property type="entry name" value="Membr_insert_effic_factor_YidD"/>
</dbReference>
<organism evidence="2 3">
    <name type="scientific">Rothia endophytica</name>
    <dbReference type="NCBI Taxonomy" id="1324766"/>
    <lineage>
        <taxon>Bacteria</taxon>
        <taxon>Bacillati</taxon>
        <taxon>Actinomycetota</taxon>
        <taxon>Actinomycetes</taxon>
        <taxon>Micrococcales</taxon>
        <taxon>Micrococcaceae</taxon>
        <taxon>Rothia</taxon>
    </lineage>
</organism>
<dbReference type="PANTHER" id="PTHR33383:SF1">
    <property type="entry name" value="MEMBRANE PROTEIN INSERTION EFFICIENCY FACTOR-RELATED"/>
    <property type="match status" value="1"/>
</dbReference>
<evidence type="ECO:0000256" key="1">
    <source>
        <dbReference type="HAMAP-Rule" id="MF_00386"/>
    </source>
</evidence>
<dbReference type="Pfam" id="PF01809">
    <property type="entry name" value="YidD"/>
    <property type="match status" value="1"/>
</dbReference>
<dbReference type="RefSeq" id="WP_251380506.1">
    <property type="nucleotide sequence ID" value="NZ_BAABKP010000005.1"/>
</dbReference>
<gene>
    <name evidence="2" type="ORF">GCM10023352_19760</name>
</gene>
<reference evidence="3" key="1">
    <citation type="journal article" date="2019" name="Int. J. Syst. Evol. Microbiol.">
        <title>The Global Catalogue of Microorganisms (GCM) 10K type strain sequencing project: providing services to taxonomists for standard genome sequencing and annotation.</title>
        <authorList>
            <consortium name="The Broad Institute Genomics Platform"/>
            <consortium name="The Broad Institute Genome Sequencing Center for Infectious Disease"/>
            <person name="Wu L."/>
            <person name="Ma J."/>
        </authorList>
    </citation>
    <scope>NUCLEOTIDE SEQUENCE [LARGE SCALE GENOMIC DNA]</scope>
    <source>
        <strain evidence="3">JCM 18541</strain>
    </source>
</reference>
<dbReference type="PANTHER" id="PTHR33383">
    <property type="entry name" value="MEMBRANE PROTEIN INSERTION EFFICIENCY FACTOR-RELATED"/>
    <property type="match status" value="1"/>
</dbReference>
<comment type="similarity">
    <text evidence="1">Belongs to the UPF0161 family.</text>
</comment>
<evidence type="ECO:0000313" key="2">
    <source>
        <dbReference type="EMBL" id="GAA4799839.1"/>
    </source>
</evidence>
<dbReference type="EMBL" id="BAABKP010000005">
    <property type="protein sequence ID" value="GAA4799839.1"/>
    <property type="molecule type" value="Genomic_DNA"/>
</dbReference>
<comment type="caution">
    <text evidence="2">The sequence shown here is derived from an EMBL/GenBank/DDBJ whole genome shotgun (WGS) entry which is preliminary data.</text>
</comment>
<name>A0ABP9BSE9_9MICC</name>
<keyword evidence="3" id="KW-1185">Reference proteome</keyword>
<accession>A0ABP9BSE9</accession>
<dbReference type="NCBIfam" id="TIGR00278">
    <property type="entry name" value="membrane protein insertion efficiency factor YidD"/>
    <property type="match status" value="1"/>
</dbReference>
<keyword evidence="1" id="KW-1003">Cell membrane</keyword>
<comment type="function">
    <text evidence="1">Could be involved in insertion of integral membrane proteins into the membrane.</text>
</comment>
<sequence length="129" mass="14112">MPTPIDTPQDADHLLENAPHEFVVPTSAFHAVISLPQNLLIAFIKMYRTIVSPLYGNVCRYYPSCSAYGLEAVTLHGALRGLSLTVGRILRCHPWATGGLDPVPAGKRTFDPGAEPKIILLNHPHQHTP</sequence>
<evidence type="ECO:0000313" key="3">
    <source>
        <dbReference type="Proteomes" id="UP001500187"/>
    </source>
</evidence>
<comment type="subcellular location">
    <subcellularLocation>
        <location evidence="1">Cell membrane</location>
        <topology evidence="1">Peripheral membrane protein</topology>
        <orientation evidence="1">Cytoplasmic side</orientation>
    </subcellularLocation>
</comment>
<dbReference type="HAMAP" id="MF_00386">
    <property type="entry name" value="UPF0161_YidD"/>
    <property type="match status" value="1"/>
</dbReference>